<keyword evidence="5" id="KW-1185">Reference proteome</keyword>
<name>A0ABS2BJR4_9NEIS</name>
<dbReference type="Pfam" id="PF13561">
    <property type="entry name" value="adh_short_C2"/>
    <property type="match status" value="1"/>
</dbReference>
<dbReference type="Gene3D" id="3.40.50.720">
    <property type="entry name" value="NAD(P)-binding Rossmann-like Domain"/>
    <property type="match status" value="1"/>
</dbReference>
<dbReference type="PRINTS" id="PR00080">
    <property type="entry name" value="SDRFAMILY"/>
</dbReference>
<evidence type="ECO:0000256" key="2">
    <source>
        <dbReference type="ARBA" id="ARBA00023002"/>
    </source>
</evidence>
<proteinExistence type="inferred from homology"/>
<keyword evidence="2 4" id="KW-0560">Oxidoreductase</keyword>
<dbReference type="PRINTS" id="PR01397">
    <property type="entry name" value="DHBDHDRGNASE"/>
</dbReference>
<dbReference type="GO" id="GO:0008667">
    <property type="term" value="F:2,3-dihydro-2,3-dihydroxybenzoate dehydrogenase activity"/>
    <property type="evidence" value="ECO:0007669"/>
    <property type="project" value="UniProtKB-EC"/>
</dbReference>
<dbReference type="NCBIfam" id="NF006074">
    <property type="entry name" value="PRK08220.1"/>
    <property type="match status" value="1"/>
</dbReference>
<evidence type="ECO:0000256" key="1">
    <source>
        <dbReference type="ARBA" id="ARBA00006484"/>
    </source>
</evidence>
<dbReference type="InterPro" id="IPR036291">
    <property type="entry name" value="NAD(P)-bd_dom_sf"/>
</dbReference>
<sequence length="254" mass="26030">MKFESGITVVSGAAQGIGAAVVDALLARQVQVVALDVNADALVRRYAGVGGVTPLALDVCDAAAVERAVAQIETEIGPIGALANVAGILRMGSLLDAPVADWLATFAVNTHGVFHLSTAVARRMKARGHGAIVTVGSNAAATPRTLMGAYCASKAASAQFTRCLGLELAEFGIRCNIVSPGSTDTEMQRQLWTDDSGPARVIAGSLDGYRLGIPLKKIATPDDVAGVVLFLLSDAANHVTLQDIVVDGGATLGR</sequence>
<evidence type="ECO:0000256" key="3">
    <source>
        <dbReference type="NCBIfam" id="TIGR04316"/>
    </source>
</evidence>
<dbReference type="InterPro" id="IPR020904">
    <property type="entry name" value="Sc_DH/Rdtase_CS"/>
</dbReference>
<gene>
    <name evidence="4" type="ORF">JMJ54_05770</name>
</gene>
<reference evidence="4 5" key="1">
    <citation type="submission" date="2021-01" db="EMBL/GenBank/DDBJ databases">
        <title>Draft Genome Sequence and Polyhydroxyalkanoate Biosynthetic Potential of Jeongeupia naejangsanensis Type Strain DSM 24253.</title>
        <authorList>
            <person name="Turrini P."/>
            <person name="Artuso I."/>
            <person name="Lugli G.A."/>
            <person name="Frangipani E."/>
            <person name="Ventura M."/>
            <person name="Visca P."/>
        </authorList>
    </citation>
    <scope>NUCLEOTIDE SEQUENCE [LARGE SCALE GENOMIC DNA]</scope>
    <source>
        <strain evidence="4 5">DSM 24253</strain>
    </source>
</reference>
<protein>
    <recommendedName>
        <fullName evidence="3">2,3-dihydro-2,3-dihydroxybenzoate dehydrogenase</fullName>
        <ecNumber evidence="3">1.3.1.28</ecNumber>
    </recommendedName>
</protein>
<dbReference type="PROSITE" id="PS00061">
    <property type="entry name" value="ADH_SHORT"/>
    <property type="match status" value="1"/>
</dbReference>
<comment type="similarity">
    <text evidence="1">Belongs to the short-chain dehydrogenases/reductases (SDR) family.</text>
</comment>
<comment type="caution">
    <text evidence="4">The sequence shown here is derived from an EMBL/GenBank/DDBJ whole genome shotgun (WGS) entry which is preliminary data.</text>
</comment>
<evidence type="ECO:0000313" key="4">
    <source>
        <dbReference type="EMBL" id="MBM3115328.1"/>
    </source>
</evidence>
<accession>A0ABS2BJR4</accession>
<dbReference type="EC" id="1.3.1.28" evidence="3"/>
<organism evidence="4 5">
    <name type="scientific">Jeongeupia naejangsanensis</name>
    <dbReference type="NCBI Taxonomy" id="613195"/>
    <lineage>
        <taxon>Bacteria</taxon>
        <taxon>Pseudomonadati</taxon>
        <taxon>Pseudomonadota</taxon>
        <taxon>Betaproteobacteria</taxon>
        <taxon>Neisseriales</taxon>
        <taxon>Chitinibacteraceae</taxon>
        <taxon>Jeongeupia</taxon>
    </lineage>
</organism>
<dbReference type="PANTHER" id="PTHR43669">
    <property type="entry name" value="5-KETO-D-GLUCONATE 5-REDUCTASE"/>
    <property type="match status" value="1"/>
</dbReference>
<dbReference type="InterPro" id="IPR003560">
    <property type="entry name" value="DHB_DH"/>
</dbReference>
<dbReference type="Proteomes" id="UP000809431">
    <property type="component" value="Unassembled WGS sequence"/>
</dbReference>
<dbReference type="NCBIfam" id="TIGR04316">
    <property type="entry name" value="dhbA_paeA"/>
    <property type="match status" value="1"/>
</dbReference>
<dbReference type="EMBL" id="JAESND010000002">
    <property type="protein sequence ID" value="MBM3115328.1"/>
    <property type="molecule type" value="Genomic_DNA"/>
</dbReference>
<evidence type="ECO:0000313" key="5">
    <source>
        <dbReference type="Proteomes" id="UP000809431"/>
    </source>
</evidence>
<dbReference type="PANTHER" id="PTHR43669:SF3">
    <property type="entry name" value="ALCOHOL DEHYDROGENASE, PUTATIVE (AFU_ORTHOLOGUE AFUA_3G03445)-RELATED"/>
    <property type="match status" value="1"/>
</dbReference>
<dbReference type="SUPFAM" id="SSF51735">
    <property type="entry name" value="NAD(P)-binding Rossmann-fold domains"/>
    <property type="match status" value="1"/>
</dbReference>
<dbReference type="RefSeq" id="WP_203537001.1">
    <property type="nucleotide sequence ID" value="NZ_JAESND010000002.1"/>
</dbReference>
<dbReference type="InterPro" id="IPR002347">
    <property type="entry name" value="SDR_fam"/>
</dbReference>